<proteinExistence type="predicted"/>
<evidence type="ECO:0000256" key="3">
    <source>
        <dbReference type="ARBA" id="ARBA00022989"/>
    </source>
</evidence>
<dbReference type="Proteomes" id="UP000476934">
    <property type="component" value="Unassembled WGS sequence"/>
</dbReference>
<feature type="transmembrane region" description="Helical" evidence="5">
    <location>
        <begin position="67"/>
        <end position="85"/>
    </location>
</feature>
<keyword evidence="4 5" id="KW-0472">Membrane</keyword>
<gene>
    <name evidence="7" type="ORF">G4D61_14635</name>
</gene>
<name>A0A6M0P8Y1_9BACI</name>
<dbReference type="EMBL" id="JAAIWK010000028">
    <property type="protein sequence ID" value="NEY21182.1"/>
    <property type="molecule type" value="Genomic_DNA"/>
</dbReference>
<keyword evidence="2 5" id="KW-0812">Transmembrane</keyword>
<feature type="domain" description="Integral membrane bound transporter" evidence="6">
    <location>
        <begin position="35"/>
        <end position="153"/>
    </location>
</feature>
<comment type="subcellular location">
    <subcellularLocation>
        <location evidence="1">Membrane</location>
        <topology evidence="1">Multi-pass membrane protein</topology>
    </subcellularLocation>
</comment>
<keyword evidence="8" id="KW-1185">Reference proteome</keyword>
<protein>
    <submittedName>
        <fullName evidence="7">FUSC family protein</fullName>
    </submittedName>
</protein>
<organism evidence="7 8">
    <name type="scientific">Heyndrickxia ginsengihumi</name>
    <dbReference type="NCBI Taxonomy" id="363870"/>
    <lineage>
        <taxon>Bacteria</taxon>
        <taxon>Bacillati</taxon>
        <taxon>Bacillota</taxon>
        <taxon>Bacilli</taxon>
        <taxon>Bacillales</taxon>
        <taxon>Bacillaceae</taxon>
        <taxon>Heyndrickxia</taxon>
    </lineage>
</organism>
<dbReference type="GO" id="GO:0016020">
    <property type="term" value="C:membrane"/>
    <property type="evidence" value="ECO:0007669"/>
    <property type="project" value="UniProtKB-SubCell"/>
</dbReference>
<reference evidence="7 8" key="1">
    <citation type="submission" date="2020-02" db="EMBL/GenBank/DDBJ databases">
        <authorList>
            <person name="Feng H."/>
        </authorList>
    </citation>
    <scope>NUCLEOTIDE SEQUENCE [LARGE SCALE GENOMIC DNA]</scope>
    <source>
        <strain evidence="7 8">Gsoil 114</strain>
    </source>
</reference>
<evidence type="ECO:0000313" key="8">
    <source>
        <dbReference type="Proteomes" id="UP000476934"/>
    </source>
</evidence>
<dbReference type="RefSeq" id="WP_163174219.1">
    <property type="nucleotide sequence ID" value="NZ_JAAIWK010000028.1"/>
</dbReference>
<evidence type="ECO:0000256" key="4">
    <source>
        <dbReference type="ARBA" id="ARBA00023136"/>
    </source>
</evidence>
<feature type="transmembrane region" description="Helical" evidence="5">
    <location>
        <begin position="12"/>
        <end position="37"/>
    </location>
</feature>
<dbReference type="InterPro" id="IPR049453">
    <property type="entry name" value="Memb_transporter_dom"/>
</dbReference>
<evidence type="ECO:0000256" key="1">
    <source>
        <dbReference type="ARBA" id="ARBA00004141"/>
    </source>
</evidence>
<accession>A0A6M0P8Y1</accession>
<comment type="caution">
    <text evidence="7">The sequence shown here is derived from an EMBL/GenBank/DDBJ whole genome shotgun (WGS) entry which is preliminary data.</text>
</comment>
<dbReference type="AlphaFoldDB" id="A0A6M0P8Y1"/>
<dbReference type="Pfam" id="PF13515">
    <property type="entry name" value="FUSC_2"/>
    <property type="match status" value="1"/>
</dbReference>
<evidence type="ECO:0000256" key="2">
    <source>
        <dbReference type="ARBA" id="ARBA00022692"/>
    </source>
</evidence>
<feature type="transmembrane region" description="Helical" evidence="5">
    <location>
        <begin position="116"/>
        <end position="134"/>
    </location>
</feature>
<feature type="transmembrane region" description="Helical" evidence="5">
    <location>
        <begin position="140"/>
        <end position="158"/>
    </location>
</feature>
<feature type="transmembrane region" description="Helical" evidence="5">
    <location>
        <begin position="91"/>
        <end position="109"/>
    </location>
</feature>
<evidence type="ECO:0000313" key="7">
    <source>
        <dbReference type="EMBL" id="NEY21182.1"/>
    </source>
</evidence>
<evidence type="ECO:0000256" key="5">
    <source>
        <dbReference type="SAM" id="Phobius"/>
    </source>
</evidence>
<feature type="transmembrane region" description="Helical" evidence="5">
    <location>
        <begin position="43"/>
        <end position="60"/>
    </location>
</feature>
<keyword evidence="3 5" id="KW-1133">Transmembrane helix</keyword>
<reference evidence="7 8" key="2">
    <citation type="submission" date="2020-03" db="EMBL/GenBank/DDBJ databases">
        <title>Bacillus aquiflavi sp. nov., isolated from yellow water of strong flavor Chinese baijiu in Yibin region of China.</title>
        <authorList>
            <person name="Xie J."/>
        </authorList>
    </citation>
    <scope>NUCLEOTIDE SEQUENCE [LARGE SCALE GENOMIC DNA]</scope>
    <source>
        <strain evidence="7 8">Gsoil 114</strain>
    </source>
</reference>
<sequence length="177" mass="19434">MYTRGLKHLRGIINRSGITLQTFKISLAAGVSWGLAALFTPHFYPYIAPLTAVLIVNTTFAKSVTKALNRLYGIIGGVGSCLFITHWIQPSAIAVFFSIFIGMTIATIFKLHQDSISQIGVTVVMVLAFMHSGGYEWGRILETIIGAFVAILITVLPFSKLNSLLKQHSDLKNNKHI</sequence>
<evidence type="ECO:0000259" key="6">
    <source>
        <dbReference type="Pfam" id="PF13515"/>
    </source>
</evidence>